<keyword evidence="2" id="KW-1185">Reference proteome</keyword>
<comment type="caution">
    <text evidence="1">The sequence shown here is derived from an EMBL/GenBank/DDBJ whole genome shotgun (WGS) entry which is preliminary data.</text>
</comment>
<evidence type="ECO:0000313" key="2">
    <source>
        <dbReference type="Proteomes" id="UP000298213"/>
    </source>
</evidence>
<gene>
    <name evidence="1" type="ORF">E2493_10125</name>
</gene>
<proteinExistence type="predicted"/>
<sequence>MRPLLNGRIERHVPPEMERARRAMSIEPGRIASLLRKDQGELAQGGGVILPGARSEGNRFGEGGSRLGLAIKQQQSLGTCGLSIIRRFGLVSLLMDSPKNMLCEKMRPFVVAAKQRQSGRVNQGVSGLFIRARPRVGLGGLIVERPLGLPYRPNRLLLEQAAFDAKDSSIVRGLIKPAADEVGPCPTQGAGSRKSDDTWQVFCFVHASASDSYLIGMLTPPADTTGQYFWVSQIRRGSECLDQR</sequence>
<dbReference type="AlphaFoldDB" id="A0A4Y8ZT79"/>
<protein>
    <submittedName>
        <fullName evidence="1">Uncharacterized protein</fullName>
    </submittedName>
</protein>
<accession>A0A4Y8ZT79</accession>
<reference evidence="1 2" key="1">
    <citation type="submission" date="2019-03" db="EMBL/GenBank/DDBJ databases">
        <title>Genome sequence of Sphingomonas sp. 17J27-24.</title>
        <authorList>
            <person name="Kim M."/>
            <person name="Maeng S."/>
            <person name="Sathiyaraj S."/>
        </authorList>
    </citation>
    <scope>NUCLEOTIDE SEQUENCE [LARGE SCALE GENOMIC DNA]</scope>
    <source>
        <strain evidence="1 2">17J27-24</strain>
    </source>
</reference>
<organism evidence="1 2">
    <name type="scientific">Sphingomonas parva</name>
    <dbReference type="NCBI Taxonomy" id="2555898"/>
    <lineage>
        <taxon>Bacteria</taxon>
        <taxon>Pseudomonadati</taxon>
        <taxon>Pseudomonadota</taxon>
        <taxon>Alphaproteobacteria</taxon>
        <taxon>Sphingomonadales</taxon>
        <taxon>Sphingomonadaceae</taxon>
        <taxon>Sphingomonas</taxon>
    </lineage>
</organism>
<name>A0A4Y8ZT79_9SPHN</name>
<dbReference type="Proteomes" id="UP000298213">
    <property type="component" value="Unassembled WGS sequence"/>
</dbReference>
<evidence type="ECO:0000313" key="1">
    <source>
        <dbReference type="EMBL" id="TFI58335.1"/>
    </source>
</evidence>
<dbReference type="EMBL" id="SPDV01000017">
    <property type="protein sequence ID" value="TFI58335.1"/>
    <property type="molecule type" value="Genomic_DNA"/>
</dbReference>